<reference evidence="3" key="4">
    <citation type="submission" date="2023-08" db="EMBL/GenBank/DDBJ databases">
        <authorList>
            <person name="Guima S.E.S."/>
            <person name="Martins L.F."/>
            <person name="Silva A.M."/>
            <person name="Setubal J.C."/>
        </authorList>
    </citation>
    <scope>NUCLEOTIDE SEQUENCE</scope>
    <source>
        <strain evidence="3">ZC4RG45</strain>
    </source>
</reference>
<proteinExistence type="predicted"/>
<dbReference type="EMBL" id="QGUI02000042">
    <property type="protein sequence ID" value="MFO7191665.1"/>
    <property type="molecule type" value="Genomic_DNA"/>
</dbReference>
<dbReference type="Gene3D" id="3.40.50.2000">
    <property type="entry name" value="Glycogen Phosphorylase B"/>
    <property type="match status" value="2"/>
</dbReference>
<dbReference type="GO" id="GO:0016757">
    <property type="term" value="F:glycosyltransferase activity"/>
    <property type="evidence" value="ECO:0007669"/>
    <property type="project" value="UniProtKB-KW"/>
</dbReference>
<evidence type="ECO:0000256" key="1">
    <source>
        <dbReference type="ARBA" id="ARBA00022679"/>
    </source>
</evidence>
<dbReference type="InterPro" id="IPR001296">
    <property type="entry name" value="Glyco_trans_1"/>
</dbReference>
<dbReference type="EC" id="2.4.-.-" evidence="3"/>
<dbReference type="SUPFAM" id="SSF53756">
    <property type="entry name" value="UDP-Glycosyltransferase/glycogen phosphorylase"/>
    <property type="match status" value="1"/>
</dbReference>
<sequence>MHVLVVTVVHNPSDARIRYRQIRALLEAGHQVTYLAPFERFGQPLPQDEGIENLTGFSISRAEGRKRLGALREARAAVAMHAPGKDIVLMHDPELVLAVARLKDLPPVVWDVHEDTAATMTLKPWLPKPARPAGVRLAKFIERYAEQHYHLILADDGYRELFEHEHPVVRNTTYVPEQVPEPGDERVVYVGHLTRARGTEEMIEVGRLLKGKVRVELIGDADDQMKPLVQQAHDEGSVVWHGFMPNKQALELVQGSLAGLSLRHDEANYRNSWATKVIEYMAHGVPWVSTPTPPAPELAEKFEAGIVTPFDDPKAAADAILKLRDDAELRVTMARRGHDAALTDYNWRVDQKAFVEQLEAWAR</sequence>
<dbReference type="STRING" id="1111738.GCA_000427905_01993"/>
<protein>
    <submittedName>
        <fullName evidence="4">Glycosyl transferase</fullName>
    </submittedName>
    <submittedName>
        <fullName evidence="3">Glycosyltransferase</fullName>
        <ecNumber evidence="3">2.4.-.-</ecNumber>
    </submittedName>
</protein>
<keyword evidence="3" id="KW-0328">Glycosyltransferase</keyword>
<keyword evidence="1 4" id="KW-0808">Transferase</keyword>
<evidence type="ECO:0000259" key="2">
    <source>
        <dbReference type="Pfam" id="PF00534"/>
    </source>
</evidence>
<reference evidence="4" key="2">
    <citation type="submission" date="2018-05" db="EMBL/GenBank/DDBJ databases">
        <authorList>
            <person name="Lanie J.A."/>
            <person name="Ng W.-L."/>
            <person name="Kazmierczak K.M."/>
            <person name="Andrzejewski T.M."/>
            <person name="Davidsen T.M."/>
            <person name="Wayne K.J."/>
            <person name="Tettelin H."/>
            <person name="Glass J.I."/>
            <person name="Rusch D."/>
            <person name="Podicherti R."/>
            <person name="Tsui H.-C.T."/>
            <person name="Winkler M.E."/>
        </authorList>
    </citation>
    <scope>NUCLEOTIDE SEQUENCE</scope>
    <source>
        <strain evidence="4">ZC4RG45</strain>
    </source>
</reference>
<evidence type="ECO:0000313" key="3">
    <source>
        <dbReference type="EMBL" id="MFO7191665.1"/>
    </source>
</evidence>
<organism evidence="4">
    <name type="scientific">Thermocrispum agreste</name>
    <dbReference type="NCBI Taxonomy" id="37925"/>
    <lineage>
        <taxon>Bacteria</taxon>
        <taxon>Bacillati</taxon>
        <taxon>Actinomycetota</taxon>
        <taxon>Actinomycetes</taxon>
        <taxon>Pseudonocardiales</taxon>
        <taxon>Pseudonocardiaceae</taxon>
        <taxon>Thermocrispum</taxon>
    </lineage>
</organism>
<feature type="domain" description="Glycosyl transferase family 1" evidence="2">
    <location>
        <begin position="181"/>
        <end position="337"/>
    </location>
</feature>
<accession>A0A2W4IXF1</accession>
<comment type="caution">
    <text evidence="4">The sequence shown here is derived from an EMBL/GenBank/DDBJ whole genome shotgun (WGS) entry which is preliminary data.</text>
</comment>
<dbReference type="PANTHER" id="PTHR12526">
    <property type="entry name" value="GLYCOSYLTRANSFERASE"/>
    <property type="match status" value="1"/>
</dbReference>
<evidence type="ECO:0000313" key="5">
    <source>
        <dbReference type="Proteomes" id="UP000249324"/>
    </source>
</evidence>
<dbReference type="Pfam" id="PF00534">
    <property type="entry name" value="Glycos_transf_1"/>
    <property type="match status" value="1"/>
</dbReference>
<gene>
    <name evidence="3" type="ORF">DIU77_005435</name>
    <name evidence="4" type="ORF">DIU77_17455</name>
</gene>
<dbReference type="Proteomes" id="UP000249324">
    <property type="component" value="Unassembled WGS sequence"/>
</dbReference>
<dbReference type="EMBL" id="QGUI01000819">
    <property type="protein sequence ID" value="PZM90788.1"/>
    <property type="molecule type" value="Genomic_DNA"/>
</dbReference>
<dbReference type="AlphaFoldDB" id="A0A2W4IXF1"/>
<reference evidence="3" key="1">
    <citation type="submission" date="2018-05" db="EMBL/GenBank/DDBJ databases">
        <authorList>
            <person name="Moura L."/>
            <person name="Setubal J.C."/>
        </authorList>
    </citation>
    <scope>NUCLEOTIDE SEQUENCE</scope>
    <source>
        <strain evidence="3">ZC4RG45</strain>
    </source>
</reference>
<evidence type="ECO:0000313" key="4">
    <source>
        <dbReference type="EMBL" id="PZM90788.1"/>
    </source>
</evidence>
<name>A0A2W4IXF1_9PSEU</name>
<reference evidence="3 5" key="3">
    <citation type="journal article" date="2021" name="BMC Genomics">
        <title>Genome-resolved metagenome and metatranscriptome analyses of thermophilic composting reveal key bacterial players and their metabolic interactions.</title>
        <authorList>
            <person name="Braga L.P.P."/>
            <person name="Pereira R.V."/>
            <person name="Martins L.F."/>
            <person name="Moura L.M.S."/>
            <person name="Sanchez F.B."/>
            <person name="Patane J.S.L."/>
            <person name="da Silva A.M."/>
            <person name="Setubal J.C."/>
        </authorList>
    </citation>
    <scope>NUCLEOTIDE SEQUENCE [LARGE SCALE GENOMIC DNA]</scope>
    <source>
        <strain evidence="3">ZC4RG45</strain>
    </source>
</reference>